<comment type="similarity">
    <text evidence="1">Belongs to the bystin family.</text>
</comment>
<feature type="compositionally biased region" description="Gly residues" evidence="2">
    <location>
        <begin position="80"/>
        <end position="97"/>
    </location>
</feature>
<reference evidence="3" key="1">
    <citation type="submission" date="2022-07" db="EMBL/GenBank/DDBJ databases">
        <title>Genome analysis of Parmales, a sister group of diatoms, reveals the evolutionary specialization of diatoms from phago-mixotrophs to photoautotrophs.</title>
        <authorList>
            <person name="Ban H."/>
            <person name="Sato S."/>
            <person name="Yoshikawa S."/>
            <person name="Kazumasa Y."/>
            <person name="Nakamura Y."/>
            <person name="Ichinomiya M."/>
            <person name="Saitoh K."/>
            <person name="Sato N."/>
            <person name="Blanc-Mathieu R."/>
            <person name="Endo H."/>
            <person name="Kuwata A."/>
            <person name="Ogata H."/>
        </authorList>
    </citation>
    <scope>NUCLEOTIDE SEQUENCE</scope>
</reference>
<feature type="compositionally biased region" description="Basic residues" evidence="2">
    <location>
        <begin position="1"/>
        <end position="13"/>
    </location>
</feature>
<dbReference type="EMBL" id="BRXZ01000592">
    <property type="protein sequence ID" value="GMH48102.1"/>
    <property type="molecule type" value="Genomic_DNA"/>
</dbReference>
<dbReference type="GO" id="GO:0005737">
    <property type="term" value="C:cytoplasm"/>
    <property type="evidence" value="ECO:0007669"/>
    <property type="project" value="TreeGrafter"/>
</dbReference>
<dbReference type="OrthoDB" id="2192561at2759"/>
<comment type="caution">
    <text evidence="3">The sequence shown here is derived from an EMBL/GenBank/DDBJ whole genome shotgun (WGS) entry which is preliminary data.</text>
</comment>
<dbReference type="PANTHER" id="PTHR12821:SF0">
    <property type="entry name" value="BYSTIN"/>
    <property type="match status" value="1"/>
</dbReference>
<evidence type="ECO:0000313" key="3">
    <source>
        <dbReference type="EMBL" id="GMH48102.1"/>
    </source>
</evidence>
<evidence type="ECO:0000256" key="1">
    <source>
        <dbReference type="ARBA" id="ARBA00007114"/>
    </source>
</evidence>
<dbReference type="InterPro" id="IPR007955">
    <property type="entry name" value="Bystin"/>
</dbReference>
<feature type="compositionally biased region" description="Basic and acidic residues" evidence="2">
    <location>
        <begin position="45"/>
        <end position="58"/>
    </location>
</feature>
<dbReference type="AlphaFoldDB" id="A0A9W6Z4N3"/>
<name>A0A9W6Z4N3_9STRA</name>
<dbReference type="GO" id="GO:0006364">
    <property type="term" value="P:rRNA processing"/>
    <property type="evidence" value="ECO:0007669"/>
    <property type="project" value="TreeGrafter"/>
</dbReference>
<feature type="region of interest" description="Disordered" evidence="2">
    <location>
        <begin position="1"/>
        <end position="134"/>
    </location>
</feature>
<gene>
    <name evidence="3" type="ORF">TrRE_jg8591</name>
</gene>
<accession>A0A9W6Z4N3</accession>
<evidence type="ECO:0000256" key="2">
    <source>
        <dbReference type="SAM" id="MobiDB-lite"/>
    </source>
</evidence>
<dbReference type="PANTHER" id="PTHR12821">
    <property type="entry name" value="BYSTIN"/>
    <property type="match status" value="1"/>
</dbReference>
<feature type="non-terminal residue" evidence="3">
    <location>
        <position position="413"/>
    </location>
</feature>
<sequence>MPKEKSSRKKKDRHQPLGQVITEDEKRQRFAKTKVKAGTAASSQGERKEEEFMDEKMSARIYNMSREQQEEEEAREAREGGGGGGAVFDDVGGAGGGGEKEEKKKKKKKTYEDDSDSDDSDEEVEEIEVGEEEYLRTTVDGGYVSVDGLGLTGAEEEAVSRMMGGGTAERRTLADIIMEKIEAKESEMKSNLQQQGGEEEEEEISPFPEKVVTVYTDIGNVLSRYTAGKLPKAFKVIPSLTEWEDILYLTRPDKWTPQAMFAATKIFASNLNPRMAQRFFNVVLLDAVRADILENKKLNYHYYQSLKKSLYKPAAFFKGILIPLCRDNCTLREAAIISSVLSKVSVPVAHSAVALHKISSLPYTGGQAVFIRCLLNKKYSLPMPVIGSLVKYFTKPWAQAQAARGRAGGGGGG</sequence>
<dbReference type="Proteomes" id="UP001165082">
    <property type="component" value="Unassembled WGS sequence"/>
</dbReference>
<evidence type="ECO:0008006" key="5">
    <source>
        <dbReference type="Google" id="ProtNLM"/>
    </source>
</evidence>
<dbReference type="GO" id="GO:0030688">
    <property type="term" value="C:preribosome, small subunit precursor"/>
    <property type="evidence" value="ECO:0007669"/>
    <property type="project" value="TreeGrafter"/>
</dbReference>
<feature type="compositionally biased region" description="Acidic residues" evidence="2">
    <location>
        <begin position="113"/>
        <end position="132"/>
    </location>
</feature>
<dbReference type="GO" id="GO:0030515">
    <property type="term" value="F:snoRNA binding"/>
    <property type="evidence" value="ECO:0007669"/>
    <property type="project" value="TreeGrafter"/>
</dbReference>
<dbReference type="Pfam" id="PF05291">
    <property type="entry name" value="Bystin"/>
    <property type="match status" value="1"/>
</dbReference>
<dbReference type="GO" id="GO:0005730">
    <property type="term" value="C:nucleolus"/>
    <property type="evidence" value="ECO:0007669"/>
    <property type="project" value="TreeGrafter"/>
</dbReference>
<keyword evidence="4" id="KW-1185">Reference proteome</keyword>
<organism evidence="3 4">
    <name type="scientific">Triparma retinervis</name>
    <dbReference type="NCBI Taxonomy" id="2557542"/>
    <lineage>
        <taxon>Eukaryota</taxon>
        <taxon>Sar</taxon>
        <taxon>Stramenopiles</taxon>
        <taxon>Ochrophyta</taxon>
        <taxon>Bolidophyceae</taxon>
        <taxon>Parmales</taxon>
        <taxon>Triparmaceae</taxon>
        <taxon>Triparma</taxon>
    </lineage>
</organism>
<protein>
    <recommendedName>
        <fullName evidence="5">Bystin</fullName>
    </recommendedName>
</protein>
<proteinExistence type="inferred from homology"/>
<evidence type="ECO:0000313" key="4">
    <source>
        <dbReference type="Proteomes" id="UP001165082"/>
    </source>
</evidence>